<dbReference type="SUPFAM" id="SSF49899">
    <property type="entry name" value="Concanavalin A-like lectins/glucanases"/>
    <property type="match status" value="1"/>
</dbReference>
<protein>
    <recommendedName>
        <fullName evidence="3">GH16 domain-containing protein</fullName>
    </recommendedName>
</protein>
<evidence type="ECO:0000259" key="3">
    <source>
        <dbReference type="PROSITE" id="PS51762"/>
    </source>
</evidence>
<evidence type="ECO:0000256" key="2">
    <source>
        <dbReference type="SAM" id="Phobius"/>
    </source>
</evidence>
<dbReference type="Proteomes" id="UP001595075">
    <property type="component" value="Unassembled WGS sequence"/>
</dbReference>
<sequence>MDNRSQFRGSAVSGVSAATTPQRPGTPESRSNPFGDDISPAPRANTNPFSSPFNSRPASSFGSSSAVRSAPLPSRYFHSRRVHKGEVEKPWMTKKDPKEKWVTIIPIIGLLLGFGVAGFLIYDGLSSVVHHKYCPVMSDDFSGGLNTDIWTKEAEVGGFGNGQFEQTTLDDTNVFVSGGKLIIKPTLQNAELIDSNNVINLTAQGICSSDVIKNCVAQTNLTTGAIVPPVLSGRINTKKGATIKYGRVEVTAKMPEGDWLWPAIWMLPVDAKYGAWPLSGEIDIAESRGNNHTYAQGGNNIVSSALHWGPDPANDAWWRTNVKRGALHTTYAKKEHTFGLEWSQKYLFTYVNTRLLQVLYTNFNKPLWERGGFPLSDSNGTRLQDVWSQTGRYQTPFDQEFYLIINVAVGGTNGWFEDGKSGKPWLDGSTTARKDFWSQRNIWYPTWNKPGAGQMEISKVEMWKQCDGNEDDA</sequence>
<keyword evidence="2" id="KW-0812">Transmembrane</keyword>
<feature type="domain" description="GH16" evidence="3">
    <location>
        <begin position="129"/>
        <end position="466"/>
    </location>
</feature>
<dbReference type="PROSITE" id="PS51762">
    <property type="entry name" value="GH16_2"/>
    <property type="match status" value="1"/>
</dbReference>
<dbReference type="InterPro" id="IPR000757">
    <property type="entry name" value="Beta-glucanase-like"/>
</dbReference>
<feature type="transmembrane region" description="Helical" evidence="2">
    <location>
        <begin position="101"/>
        <end position="122"/>
    </location>
</feature>
<name>A0ABR4CGV1_9HELO</name>
<dbReference type="Pfam" id="PF00722">
    <property type="entry name" value="Glyco_hydro_16"/>
    <property type="match status" value="1"/>
</dbReference>
<feature type="compositionally biased region" description="Polar residues" evidence="1">
    <location>
        <begin position="44"/>
        <end position="54"/>
    </location>
</feature>
<dbReference type="InterPro" id="IPR013320">
    <property type="entry name" value="ConA-like_dom_sf"/>
</dbReference>
<dbReference type="InterPro" id="IPR050546">
    <property type="entry name" value="Glycosyl_Hydrlase_16"/>
</dbReference>
<keyword evidence="2" id="KW-1133">Transmembrane helix</keyword>
<feature type="compositionally biased region" description="Polar residues" evidence="1">
    <location>
        <begin position="16"/>
        <end position="32"/>
    </location>
</feature>
<evidence type="ECO:0000313" key="5">
    <source>
        <dbReference type="Proteomes" id="UP001595075"/>
    </source>
</evidence>
<evidence type="ECO:0000313" key="4">
    <source>
        <dbReference type="EMBL" id="KAL2069189.1"/>
    </source>
</evidence>
<reference evidence="4 5" key="1">
    <citation type="journal article" date="2024" name="Commun. Biol.">
        <title>Comparative genomic analysis of thermophilic fungi reveals convergent evolutionary adaptations and gene losses.</title>
        <authorList>
            <person name="Steindorff A.S."/>
            <person name="Aguilar-Pontes M.V."/>
            <person name="Robinson A.J."/>
            <person name="Andreopoulos B."/>
            <person name="LaButti K."/>
            <person name="Kuo A."/>
            <person name="Mondo S."/>
            <person name="Riley R."/>
            <person name="Otillar R."/>
            <person name="Haridas S."/>
            <person name="Lipzen A."/>
            <person name="Grimwood J."/>
            <person name="Schmutz J."/>
            <person name="Clum A."/>
            <person name="Reid I.D."/>
            <person name="Moisan M.C."/>
            <person name="Butler G."/>
            <person name="Nguyen T.T.M."/>
            <person name="Dewar K."/>
            <person name="Conant G."/>
            <person name="Drula E."/>
            <person name="Henrissat B."/>
            <person name="Hansel C."/>
            <person name="Singer S."/>
            <person name="Hutchinson M.I."/>
            <person name="de Vries R.P."/>
            <person name="Natvig D.O."/>
            <person name="Powell A.J."/>
            <person name="Tsang A."/>
            <person name="Grigoriev I.V."/>
        </authorList>
    </citation>
    <scope>NUCLEOTIDE SEQUENCE [LARGE SCALE GENOMIC DNA]</scope>
    <source>
        <strain evidence="4 5">CBS 494.80</strain>
    </source>
</reference>
<keyword evidence="5" id="KW-1185">Reference proteome</keyword>
<dbReference type="Gene3D" id="2.60.120.200">
    <property type="match status" value="1"/>
</dbReference>
<feature type="region of interest" description="Disordered" evidence="1">
    <location>
        <begin position="1"/>
        <end position="69"/>
    </location>
</feature>
<dbReference type="PANTHER" id="PTHR10963:SF62">
    <property type="entry name" value="GLUCAN 1,3-BETA-GLUCOSIDASE"/>
    <property type="match status" value="1"/>
</dbReference>
<evidence type="ECO:0000256" key="1">
    <source>
        <dbReference type="SAM" id="MobiDB-lite"/>
    </source>
</evidence>
<keyword evidence="2" id="KW-0472">Membrane</keyword>
<accession>A0ABR4CGV1</accession>
<organism evidence="4 5">
    <name type="scientific">Oculimacula yallundae</name>
    <dbReference type="NCBI Taxonomy" id="86028"/>
    <lineage>
        <taxon>Eukaryota</taxon>
        <taxon>Fungi</taxon>
        <taxon>Dikarya</taxon>
        <taxon>Ascomycota</taxon>
        <taxon>Pezizomycotina</taxon>
        <taxon>Leotiomycetes</taxon>
        <taxon>Helotiales</taxon>
        <taxon>Ploettnerulaceae</taxon>
        <taxon>Oculimacula</taxon>
    </lineage>
</organism>
<comment type="caution">
    <text evidence="4">The sequence shown here is derived from an EMBL/GenBank/DDBJ whole genome shotgun (WGS) entry which is preliminary data.</text>
</comment>
<feature type="compositionally biased region" description="Low complexity" evidence="1">
    <location>
        <begin position="55"/>
        <end position="69"/>
    </location>
</feature>
<proteinExistence type="predicted"/>
<gene>
    <name evidence="4" type="ORF">VTL71DRAFT_15527</name>
</gene>
<dbReference type="EMBL" id="JAZHXI010000008">
    <property type="protein sequence ID" value="KAL2069189.1"/>
    <property type="molecule type" value="Genomic_DNA"/>
</dbReference>
<dbReference type="PANTHER" id="PTHR10963">
    <property type="entry name" value="GLYCOSYL HYDROLASE-RELATED"/>
    <property type="match status" value="1"/>
</dbReference>